<organism evidence="2 3">
    <name type="scientific">Phyllostomus discolor</name>
    <name type="common">pale spear-nosed bat</name>
    <dbReference type="NCBI Taxonomy" id="89673"/>
    <lineage>
        <taxon>Eukaryota</taxon>
        <taxon>Metazoa</taxon>
        <taxon>Chordata</taxon>
        <taxon>Craniata</taxon>
        <taxon>Vertebrata</taxon>
        <taxon>Euteleostomi</taxon>
        <taxon>Mammalia</taxon>
        <taxon>Eutheria</taxon>
        <taxon>Laurasiatheria</taxon>
        <taxon>Chiroptera</taxon>
        <taxon>Yangochiroptera</taxon>
        <taxon>Phyllostomidae</taxon>
        <taxon>Phyllostominae</taxon>
        <taxon>Phyllostomus</taxon>
    </lineage>
</organism>
<sequence>MPTPLKSAGAGTKDAPRACPRQASGDQPKSTFVVEKHRGHPSHPPPTTTCSSKDTSDRRHTVRVSKCRENNVGSQECWASPSVCDDSGHAIVCRALYQEFHSRDLMSSSPGSARTPQSRGGPRLSGWIQPYLRSPPKGMGCLFLLIKSDRK</sequence>
<dbReference type="Proteomes" id="UP000664940">
    <property type="component" value="Unassembled WGS sequence"/>
</dbReference>
<evidence type="ECO:0000313" key="3">
    <source>
        <dbReference type="Proteomes" id="UP000664940"/>
    </source>
</evidence>
<reference evidence="2 3" key="1">
    <citation type="journal article" date="2020" name="Nature">
        <title>Six reference-quality genomes reveal evolution of bat adaptations.</title>
        <authorList>
            <person name="Jebb D."/>
            <person name="Huang Z."/>
            <person name="Pippel M."/>
            <person name="Hughes G.M."/>
            <person name="Lavrichenko K."/>
            <person name="Devanna P."/>
            <person name="Winkler S."/>
            <person name="Jermiin L.S."/>
            <person name="Skirmuntt E.C."/>
            <person name="Katzourakis A."/>
            <person name="Burkitt-Gray L."/>
            <person name="Ray D.A."/>
            <person name="Sullivan K.A.M."/>
            <person name="Roscito J.G."/>
            <person name="Kirilenko B.M."/>
            <person name="Davalos L.M."/>
            <person name="Corthals A.P."/>
            <person name="Power M.L."/>
            <person name="Jones G."/>
            <person name="Ransome R.D."/>
            <person name="Dechmann D.K.N."/>
            <person name="Locatelli A.G."/>
            <person name="Puechmaille S.J."/>
            <person name="Fedrigo O."/>
            <person name="Jarvis E.D."/>
            <person name="Hiller M."/>
            <person name="Vernes S.C."/>
            <person name="Myers E.W."/>
            <person name="Teeling E.C."/>
        </authorList>
    </citation>
    <scope>NUCLEOTIDE SEQUENCE [LARGE SCALE GENOMIC DNA]</scope>
    <source>
        <strain evidence="2">Bat1K_MPI-CBG_1</strain>
    </source>
</reference>
<comment type="caution">
    <text evidence="2">The sequence shown here is derived from an EMBL/GenBank/DDBJ whole genome shotgun (WGS) entry which is preliminary data.</text>
</comment>
<protein>
    <submittedName>
        <fullName evidence="2">Uncharacterized protein</fullName>
    </submittedName>
</protein>
<evidence type="ECO:0000313" key="2">
    <source>
        <dbReference type="EMBL" id="KAF6078356.1"/>
    </source>
</evidence>
<proteinExistence type="predicted"/>
<accession>A0A834DFW1</accession>
<dbReference type="EMBL" id="JABVXQ010000014">
    <property type="protein sequence ID" value="KAF6078356.1"/>
    <property type="molecule type" value="Genomic_DNA"/>
</dbReference>
<feature type="compositionally biased region" description="Polar residues" evidence="1">
    <location>
        <begin position="105"/>
        <end position="118"/>
    </location>
</feature>
<evidence type="ECO:0000256" key="1">
    <source>
        <dbReference type="SAM" id="MobiDB-lite"/>
    </source>
</evidence>
<gene>
    <name evidence="2" type="ORF">HJG60_009200</name>
</gene>
<dbReference type="AlphaFoldDB" id="A0A834DFW1"/>
<feature type="region of interest" description="Disordered" evidence="1">
    <location>
        <begin position="104"/>
        <end position="123"/>
    </location>
</feature>
<name>A0A834DFW1_9CHIR</name>
<feature type="region of interest" description="Disordered" evidence="1">
    <location>
        <begin position="1"/>
        <end position="61"/>
    </location>
</feature>